<evidence type="ECO:0000256" key="8">
    <source>
        <dbReference type="SAM" id="MobiDB-lite"/>
    </source>
</evidence>
<keyword evidence="11" id="KW-1185">Reference proteome</keyword>
<dbReference type="SUPFAM" id="SSF57850">
    <property type="entry name" value="RING/U-box"/>
    <property type="match status" value="1"/>
</dbReference>
<keyword evidence="4" id="KW-0862">Zinc</keyword>
<dbReference type="Gene3D" id="3.40.50.10190">
    <property type="entry name" value="BRCT domain"/>
    <property type="match status" value="2"/>
</dbReference>
<feature type="domain" description="RING-type" evidence="9">
    <location>
        <begin position="22"/>
        <end position="59"/>
    </location>
</feature>
<evidence type="ECO:0000313" key="11">
    <source>
        <dbReference type="Proteomes" id="UP000694845"/>
    </source>
</evidence>
<evidence type="ECO:0000256" key="6">
    <source>
        <dbReference type="PROSITE-ProRule" id="PRU00023"/>
    </source>
</evidence>
<evidence type="ECO:0000259" key="10">
    <source>
        <dbReference type="PROSITE" id="PS50172"/>
    </source>
</evidence>
<dbReference type="GO" id="GO:0008270">
    <property type="term" value="F:zinc ion binding"/>
    <property type="evidence" value="ECO:0007669"/>
    <property type="project" value="UniProtKB-KW"/>
</dbReference>
<evidence type="ECO:0000256" key="3">
    <source>
        <dbReference type="ARBA" id="ARBA00022771"/>
    </source>
</evidence>
<evidence type="ECO:0000256" key="7">
    <source>
        <dbReference type="PROSITE-ProRule" id="PRU00175"/>
    </source>
</evidence>
<name>A0A8B7YWF2_ACAPL</name>
<dbReference type="InterPro" id="IPR039503">
    <property type="entry name" value="BARD1_Znf-RING"/>
</dbReference>
<feature type="compositionally biased region" description="Low complexity" evidence="8">
    <location>
        <begin position="492"/>
        <end position="506"/>
    </location>
</feature>
<dbReference type="InterPro" id="IPR036770">
    <property type="entry name" value="Ankyrin_rpt-contain_sf"/>
</dbReference>
<feature type="domain" description="BRCT" evidence="10">
    <location>
        <begin position="696"/>
        <end position="793"/>
    </location>
</feature>
<protein>
    <submittedName>
        <fullName evidence="12">BRCA1-associated RING domain protein 1-like</fullName>
    </submittedName>
</protein>
<reference evidence="12" key="1">
    <citation type="submission" date="2025-08" db="UniProtKB">
        <authorList>
            <consortium name="RefSeq"/>
        </authorList>
    </citation>
    <scope>IDENTIFICATION</scope>
</reference>
<dbReference type="PROSITE" id="PS50089">
    <property type="entry name" value="ZF_RING_2"/>
    <property type="match status" value="1"/>
</dbReference>
<dbReference type="SMART" id="SM00184">
    <property type="entry name" value="RING"/>
    <property type="match status" value="1"/>
</dbReference>
<evidence type="ECO:0000256" key="1">
    <source>
        <dbReference type="ARBA" id="ARBA00022723"/>
    </source>
</evidence>
<feature type="compositionally biased region" description="Polar residues" evidence="8">
    <location>
        <begin position="381"/>
        <end position="401"/>
    </location>
</feature>
<dbReference type="Pfam" id="PF00533">
    <property type="entry name" value="BRCT"/>
    <property type="match status" value="1"/>
</dbReference>
<feature type="repeat" description="ANK" evidence="6">
    <location>
        <begin position="628"/>
        <end position="660"/>
    </location>
</feature>
<organism evidence="11 12">
    <name type="scientific">Acanthaster planci</name>
    <name type="common">Crown-of-thorns starfish</name>
    <dbReference type="NCBI Taxonomy" id="133434"/>
    <lineage>
        <taxon>Eukaryota</taxon>
        <taxon>Metazoa</taxon>
        <taxon>Echinodermata</taxon>
        <taxon>Eleutherozoa</taxon>
        <taxon>Asterozoa</taxon>
        <taxon>Asteroidea</taxon>
        <taxon>Valvatacea</taxon>
        <taxon>Valvatida</taxon>
        <taxon>Acanthasteridae</taxon>
        <taxon>Acanthaster</taxon>
    </lineage>
</organism>
<evidence type="ECO:0000256" key="4">
    <source>
        <dbReference type="ARBA" id="ARBA00022833"/>
    </source>
</evidence>
<keyword evidence="5 6" id="KW-0040">ANK repeat</keyword>
<proteinExistence type="predicted"/>
<dbReference type="InterPro" id="IPR001841">
    <property type="entry name" value="Znf_RING"/>
</dbReference>
<dbReference type="InterPro" id="IPR001357">
    <property type="entry name" value="BRCT_dom"/>
</dbReference>
<feature type="repeat" description="ANK" evidence="6">
    <location>
        <begin position="595"/>
        <end position="627"/>
    </location>
</feature>
<dbReference type="OMA" id="LGQCEHV"/>
<feature type="repeat" description="ANK" evidence="6">
    <location>
        <begin position="562"/>
        <end position="594"/>
    </location>
</feature>
<dbReference type="PANTHER" id="PTHR24171">
    <property type="entry name" value="ANKYRIN REPEAT DOMAIN-CONTAINING PROTEIN 39-RELATED"/>
    <property type="match status" value="1"/>
</dbReference>
<dbReference type="Pfam" id="PF12796">
    <property type="entry name" value="Ank_2"/>
    <property type="match status" value="1"/>
</dbReference>
<evidence type="ECO:0000313" key="12">
    <source>
        <dbReference type="RefSeq" id="XP_022096820.1"/>
    </source>
</evidence>
<dbReference type="PROSITE" id="PS50088">
    <property type="entry name" value="ANK_REPEAT"/>
    <property type="match status" value="3"/>
</dbReference>
<dbReference type="SUPFAM" id="SSF52113">
    <property type="entry name" value="BRCT domain"/>
    <property type="match status" value="2"/>
</dbReference>
<keyword evidence="2" id="KW-0677">Repeat</keyword>
<dbReference type="PROSITE" id="PS50172">
    <property type="entry name" value="BRCT"/>
    <property type="match status" value="2"/>
</dbReference>
<dbReference type="PRINTS" id="PR01415">
    <property type="entry name" value="ANKYRIN"/>
</dbReference>
<dbReference type="Proteomes" id="UP000694845">
    <property type="component" value="Unplaced"/>
</dbReference>
<dbReference type="GO" id="GO:0070531">
    <property type="term" value="C:BRCA1-A complex"/>
    <property type="evidence" value="ECO:0007669"/>
    <property type="project" value="TreeGrafter"/>
</dbReference>
<feature type="compositionally biased region" description="Basic and acidic residues" evidence="8">
    <location>
        <begin position="522"/>
        <end position="531"/>
    </location>
</feature>
<dbReference type="GO" id="GO:0085020">
    <property type="term" value="P:protein K6-linked ubiquitination"/>
    <property type="evidence" value="ECO:0007669"/>
    <property type="project" value="TreeGrafter"/>
</dbReference>
<dbReference type="Gene3D" id="1.25.40.20">
    <property type="entry name" value="Ankyrin repeat-containing domain"/>
    <property type="match status" value="1"/>
</dbReference>
<dbReference type="AlphaFoldDB" id="A0A8B7YWF2"/>
<dbReference type="InterPro" id="IPR036420">
    <property type="entry name" value="BRCT_dom_sf"/>
</dbReference>
<feature type="region of interest" description="Disordered" evidence="8">
    <location>
        <begin position="159"/>
        <end position="179"/>
    </location>
</feature>
<evidence type="ECO:0000259" key="9">
    <source>
        <dbReference type="PROSITE" id="PS50089"/>
    </source>
</evidence>
<feature type="region of interest" description="Disordered" evidence="8">
    <location>
        <begin position="292"/>
        <end position="567"/>
    </location>
</feature>
<dbReference type="SMART" id="SM00292">
    <property type="entry name" value="BRCT"/>
    <property type="match status" value="2"/>
</dbReference>
<feature type="compositionally biased region" description="Basic and acidic residues" evidence="8">
    <location>
        <begin position="166"/>
        <end position="176"/>
    </location>
</feature>
<dbReference type="GO" id="GO:0004842">
    <property type="term" value="F:ubiquitin-protein transferase activity"/>
    <property type="evidence" value="ECO:0007669"/>
    <property type="project" value="TreeGrafter"/>
</dbReference>
<feature type="region of interest" description="Disordered" evidence="8">
    <location>
        <begin position="211"/>
        <end position="237"/>
    </location>
</feature>
<keyword evidence="1" id="KW-0479">Metal-binding</keyword>
<dbReference type="CDD" id="cd17734">
    <property type="entry name" value="BRCT_Bard1_rpt1"/>
    <property type="match status" value="1"/>
</dbReference>
<dbReference type="KEGG" id="aplc:110982594"/>
<sequence length="927" mass="100953">MEPCDWHCTREAVRKLEKSLGCGVCEKLLREPCTLGSCDHLFCRSCVGAHLGKTCPICHAPAWVRDLQLKRELASVVGLYAKLCSVINPEVSRGNKDEKVTVPTEQQVELEVRELANGDPKAFVAVEVDGTSRGVLRTRNTFPEPKTTETKVHKRRQFLSQGVGQKEGKKGSRTDGVDGLPFVVRENEKNRVPLASSSSSESDILDAMSVYDFVPSPQRPKPAAKKRARRQDAKVVKRQRVAAANLRWLRGDFAPRAASEESESGFDSERSARHVSFSVGTDQGQCLHQNSSSAELLSQDECPVDPTIPTPNSTQESGYATASNLDASNLADGDLPMKASSDAPLPNRCKNPDRKAYDRHLPGVRPTRQSPRQTQRDPQTVQASSSAPADTAPLTTASSKQRLNKRVHNKKAETSSSAEHTIKSLPLLTTDTGQRRHRSSPGTVPKTPEKDSPSHLKKRQGKDDAFTTDSSPPPQNIEAQNGGQSHKRSRRNANSSAENSLQTRSTRQTRKRSSAQSPSPKVSREPARKEAAAPSSSQNAHGLERPATSPRNGRAAVKRNKRGETPLHIAAIKGNLGTARQLLQDGADPNVKDNAGWTPLHEACNHGHASIVTVLLDHGALINTPGFEHDSPLHDAVMNYRLDVVKLLLERGASLEVRNMHGLTPADYTNSEPMRKALRTKPLITMDTNAMVTASQKSALARNQPVVLLGTGLKDAERKQLQACAKLLGGGRVVSEFGPAVTHLVASCNRDNLCMRTMKYLNAILAGVWIVSFNWAVECLKTKSRAAECKFEVKGTITLPSSSGAQKGRKNAEHQLPGLLDGCHFYLHSTFSPPTPSRAEIVQLIRNGGGTILSRQPKPDDDVVQASATIPYHARPGSELAACSYYIIHDHGGSRAPPRVRTGKLCTAPVSWLMDCISQFELLDLPN</sequence>
<dbReference type="InterPro" id="IPR002110">
    <property type="entry name" value="Ankyrin_rpt"/>
</dbReference>
<dbReference type="GO" id="GO:0031436">
    <property type="term" value="C:BRCA1-BARD1 complex"/>
    <property type="evidence" value="ECO:0007669"/>
    <property type="project" value="TreeGrafter"/>
</dbReference>
<evidence type="ECO:0000256" key="2">
    <source>
        <dbReference type="ARBA" id="ARBA00022737"/>
    </source>
</evidence>
<accession>A0A8B7YWF2</accession>
<dbReference type="SUPFAM" id="SSF48403">
    <property type="entry name" value="Ankyrin repeat"/>
    <property type="match status" value="1"/>
</dbReference>
<dbReference type="RefSeq" id="XP_022096820.1">
    <property type="nucleotide sequence ID" value="XM_022241128.1"/>
</dbReference>
<dbReference type="PROSITE" id="PS50297">
    <property type="entry name" value="ANK_REP_REGION"/>
    <property type="match status" value="3"/>
</dbReference>
<dbReference type="Gene3D" id="3.30.40.10">
    <property type="entry name" value="Zinc/RING finger domain, C3HC4 (zinc finger)"/>
    <property type="match status" value="1"/>
</dbReference>
<dbReference type="CDD" id="cd17720">
    <property type="entry name" value="BRCT_Bard1_rpt2"/>
    <property type="match status" value="1"/>
</dbReference>
<dbReference type="InterPro" id="IPR017907">
    <property type="entry name" value="Znf_RING_CS"/>
</dbReference>
<feature type="compositionally biased region" description="Basic and acidic residues" evidence="8">
    <location>
        <begin position="350"/>
        <end position="361"/>
    </location>
</feature>
<evidence type="ECO:0000256" key="5">
    <source>
        <dbReference type="ARBA" id="ARBA00023043"/>
    </source>
</evidence>
<feature type="compositionally biased region" description="Polar residues" evidence="8">
    <location>
        <begin position="310"/>
        <end position="327"/>
    </location>
</feature>
<dbReference type="PROSITE" id="PS00518">
    <property type="entry name" value="ZF_RING_1"/>
    <property type="match status" value="1"/>
</dbReference>
<keyword evidence="3 7" id="KW-0863">Zinc-finger</keyword>
<feature type="domain" description="BRCT" evidence="10">
    <location>
        <begin position="815"/>
        <end position="927"/>
    </location>
</feature>
<dbReference type="PANTHER" id="PTHR24171:SF8">
    <property type="entry name" value="BRCA1-ASSOCIATED RING DOMAIN PROTEIN 1"/>
    <property type="match status" value="1"/>
</dbReference>
<dbReference type="Pfam" id="PF14835">
    <property type="entry name" value="zf-RING_6"/>
    <property type="match status" value="1"/>
</dbReference>
<gene>
    <name evidence="12" type="primary">LOC110982594</name>
</gene>
<dbReference type="SMART" id="SM00248">
    <property type="entry name" value="ANK"/>
    <property type="match status" value="3"/>
</dbReference>
<dbReference type="OrthoDB" id="2384350at2759"/>
<feature type="compositionally biased region" description="Low complexity" evidence="8">
    <location>
        <begin position="365"/>
        <end position="380"/>
    </location>
</feature>
<dbReference type="GeneID" id="110982594"/>
<dbReference type="InterPro" id="IPR013083">
    <property type="entry name" value="Znf_RING/FYVE/PHD"/>
</dbReference>